<keyword evidence="1" id="KW-0472">Membrane</keyword>
<keyword evidence="3" id="KW-1185">Reference proteome</keyword>
<evidence type="ECO:0000313" key="3">
    <source>
        <dbReference type="Proteomes" id="UP000199053"/>
    </source>
</evidence>
<protein>
    <submittedName>
        <fullName evidence="2">Uncharacterized protein</fullName>
    </submittedName>
</protein>
<evidence type="ECO:0000256" key="1">
    <source>
        <dbReference type="SAM" id="Phobius"/>
    </source>
</evidence>
<name>A0A1G9LJJ1_9BACT</name>
<organism evidence="2 3">
    <name type="scientific">Maridesulfovibrio ferrireducens</name>
    <dbReference type="NCBI Taxonomy" id="246191"/>
    <lineage>
        <taxon>Bacteria</taxon>
        <taxon>Pseudomonadati</taxon>
        <taxon>Thermodesulfobacteriota</taxon>
        <taxon>Desulfovibrionia</taxon>
        <taxon>Desulfovibrionales</taxon>
        <taxon>Desulfovibrionaceae</taxon>
        <taxon>Maridesulfovibrio</taxon>
    </lineage>
</organism>
<feature type="transmembrane region" description="Helical" evidence="1">
    <location>
        <begin position="12"/>
        <end position="31"/>
    </location>
</feature>
<gene>
    <name evidence="2" type="ORF">SAMN05660337_3411</name>
</gene>
<keyword evidence="1" id="KW-0812">Transmembrane</keyword>
<keyword evidence="1" id="KW-1133">Transmembrane helix</keyword>
<dbReference type="EMBL" id="FNGA01000007">
    <property type="protein sequence ID" value="SDL62141.1"/>
    <property type="molecule type" value="Genomic_DNA"/>
</dbReference>
<evidence type="ECO:0000313" key="2">
    <source>
        <dbReference type="EMBL" id="SDL62141.1"/>
    </source>
</evidence>
<dbReference type="AlphaFoldDB" id="A0A1G9LJJ1"/>
<reference evidence="3" key="1">
    <citation type="submission" date="2016-10" db="EMBL/GenBank/DDBJ databases">
        <authorList>
            <person name="Varghese N."/>
            <person name="Submissions S."/>
        </authorList>
    </citation>
    <scope>NUCLEOTIDE SEQUENCE [LARGE SCALE GENOMIC DNA]</scope>
    <source>
        <strain evidence="3">DSM 16995</strain>
    </source>
</reference>
<accession>A0A1G9LJJ1</accession>
<dbReference type="Proteomes" id="UP000199053">
    <property type="component" value="Unassembled WGS sequence"/>
</dbReference>
<proteinExistence type="predicted"/>
<sequence>MKKKSHRGVPMALKVLLLLISVTKNWLLVIFEKDESKKKKTEIKPACLYLISSHSQSSLNVRYLIFSVFDGIDCVPGINSLYNHIVG</sequence>
<dbReference type="STRING" id="246191.SAMN05660337_3411"/>